<feature type="coiled-coil region" evidence="1">
    <location>
        <begin position="850"/>
        <end position="908"/>
    </location>
</feature>
<feature type="coiled-coil region" evidence="1">
    <location>
        <begin position="1186"/>
        <end position="1213"/>
    </location>
</feature>
<comment type="caution">
    <text evidence="2">The sequence shown here is derived from an EMBL/GenBank/DDBJ whole genome shotgun (WGS) entry which is preliminary data.</text>
</comment>
<feature type="coiled-coil region" evidence="1">
    <location>
        <begin position="1009"/>
        <end position="1095"/>
    </location>
</feature>
<feature type="coiled-coil region" evidence="1">
    <location>
        <begin position="932"/>
        <end position="977"/>
    </location>
</feature>
<evidence type="ECO:0000256" key="1">
    <source>
        <dbReference type="SAM" id="Coils"/>
    </source>
</evidence>
<name>A0A1U7M7X8_TISCR</name>
<feature type="coiled-coil region" evidence="1">
    <location>
        <begin position="531"/>
        <end position="638"/>
    </location>
</feature>
<keyword evidence="3" id="KW-1185">Reference proteome</keyword>
<feature type="coiled-coil region" evidence="1">
    <location>
        <begin position="285"/>
        <end position="470"/>
    </location>
</feature>
<evidence type="ECO:0000313" key="3">
    <source>
        <dbReference type="Proteomes" id="UP000186112"/>
    </source>
</evidence>
<proteinExistence type="predicted"/>
<keyword evidence="1" id="KW-0175">Coiled coil</keyword>
<evidence type="ECO:0000313" key="2">
    <source>
        <dbReference type="EMBL" id="OLS03308.1"/>
    </source>
</evidence>
<dbReference type="RefSeq" id="WP_075725079.1">
    <property type="nucleotide sequence ID" value="NZ_LTDM01000009.1"/>
</dbReference>
<accession>A0A1U7M7X8</accession>
<organism evidence="2 3">
    <name type="scientific">Tissierella creatinophila DSM 6911</name>
    <dbReference type="NCBI Taxonomy" id="1123403"/>
    <lineage>
        <taxon>Bacteria</taxon>
        <taxon>Bacillati</taxon>
        <taxon>Bacillota</taxon>
        <taxon>Tissierellia</taxon>
        <taxon>Tissierellales</taxon>
        <taxon>Tissierellaceae</taxon>
        <taxon>Tissierella</taxon>
    </lineage>
</organism>
<dbReference type="Proteomes" id="UP000186112">
    <property type="component" value="Unassembled WGS sequence"/>
</dbReference>
<feature type="coiled-coil region" evidence="1">
    <location>
        <begin position="757"/>
        <end position="818"/>
    </location>
</feature>
<dbReference type="EMBL" id="LTDM01000009">
    <property type="protein sequence ID" value="OLS03308.1"/>
    <property type="molecule type" value="Genomic_DNA"/>
</dbReference>
<reference evidence="2 3" key="1">
    <citation type="submission" date="2016-02" db="EMBL/GenBank/DDBJ databases">
        <title>Genome sequence of Tissierella creatinophila DSM 6911.</title>
        <authorList>
            <person name="Poehlein A."/>
            <person name="Daniel R."/>
        </authorList>
    </citation>
    <scope>NUCLEOTIDE SEQUENCE [LARGE SCALE GENOMIC DNA]</scope>
    <source>
        <strain evidence="2 3">DSM 6911</strain>
    </source>
</reference>
<protein>
    <submittedName>
        <fullName evidence="2">Uncharacterized protein</fullName>
    </submittedName>
</protein>
<gene>
    <name evidence="2" type="ORF">TICRE_06460</name>
</gene>
<sequence>MSKINAIRFINLNYNYNGIRVDDEIFHLGGASSLLSLRNGGGKSVLVQMIIAPLVHKRYRDSKDRPFAGYFTTNKPSFILIEWKLDGDAGYVLTGMMVRKNQEIREDQSQIDLDIMQFIHEYKEPNDYDIHNIPFIKIEKENKKLMNYSKCKDLLEKITSSMNHKFSLYDMNNRNSSRNYFNKLEEYKIYSKEWESIVKKINLKESGLSELFINDKDEMGLMEDWFLPAIEDKLNKGKNRIDEFRNILNRFIEQYKDNKSKIDQKHIILLFKEETKRILAVAENLKSTIDEKQNIENTIANLIVKLKNLRNHLETEKDNLIEKENLLKEEIRSIQYEKLSFDIYLLEDEKLSLFERLSQLKKNLSEFEDKRVKLIKAKSIQECSKIYSLYKDASMDVQELENKLELKKEKNKDRAPERERLGYTLKIHYENEKMCLENLIKEIEDEINLNRTTQNDLELELKKKEAEEKESIGYLSQLKTEIKAYGEFEKSFNTLYKENLNRNILDEYEDGSLELKIKNTDELVEVKGFELIRLKKQVQENKQKLQIYNRQIQEKTDEKATTSQEIKNIEEKIAEYKSEIEERKTIIRYIGLSEDKLFFKEEILDLFQKKMNEIQFTIKEVEREIEKLEKEKDSLKSGKVLELPKDFKDRLDSESIHYVYGMDWLKKNDKSIEDNKNLVENNPFIPYSLIMTSKELEKLKLQNLSIYTSFPIPIIKREDIERDFEEKKSSVYMSSKVNFYVLFNQNLLNEEELKRILLFKEEEIKAVRDTLETREEEYSLYNEKYNNIKFQKITEKSYNNILNQLKIKEKLKEEFEIQLKAIYDAELHLTNIQEKNVDFIRKSEVVIEGLKRKQIDLKKLNERYKAYLDQTKEKSRTDKRLSKIKNEKNSINDEIKSLYEKYDKTRESRLEQKSNLKTIEEKLQKYLMYSETELIQKDIEDMEARYKALTNEITSELKDIEEDLNKARNRFKAQEKDVIDTSKRLNIKEDEYIRKAYDSFILDTIIKDIVINEAELKDLNNSREELETNIAVVENKIEQGFNKLYDDLGEKELIGREQIVLREFKKRIIEKKDDLRRIKENQEKISIRLADYETNIYVLAEYDDFLVIRPVEFEHDMENLDKEGLDRFRGELLRDYRQINKKEVDFSLELSSALDNIIRNKAFKDDFFYKPLNTLFSLINDPNEFIEQLLTTIRAYDDLMAKLEVDIAFIEKEKDGVIEILLEYIRDIHKNMGEIDKNSTIKIKDKYIKMLRINLPEWDEEEYSYTIKLGDMVEHLIQSGIDRLENNENIEDLISPFITTKNLYNTVVGINNIEIKLYKIEAERQHSISWSDVAKNSGGEGFLSAFVILSSLLSFMRRDETDIFAELEEGKVLVMDNPFAQTHSSHLLTPLMDIARKSNTQLICLTGIGGESIYNCFDNIYILNLISSNLRKGTQYLTSEHTKGEEFEDMVSSQIKVEDMEQIGFLF</sequence>
<dbReference type="OrthoDB" id="9815057at2"/>